<dbReference type="RefSeq" id="WP_329410697.1">
    <property type="nucleotide sequence ID" value="NZ_CP109441.1"/>
</dbReference>
<evidence type="ECO:0000256" key="1">
    <source>
        <dbReference type="SAM" id="MobiDB-lite"/>
    </source>
</evidence>
<sequence length="155" mass="16998">MAREGIGPCRAEGEAITIDDDRRGFIVRARRPAYLGVDEFEVWRDSGDQPYCCRDGGHRSALGGSPAARPRGQYRGQTPRHRSSVRAFPDQVCCDWVIVEVDAVGVAVGFDDVENSGCRVGRTIDVERRERGRERIVSADVDLPADVLLGHSGTS</sequence>
<evidence type="ECO:0000313" key="2">
    <source>
        <dbReference type="EMBL" id="WUV46713.1"/>
    </source>
</evidence>
<evidence type="ECO:0000313" key="3">
    <source>
        <dbReference type="Proteomes" id="UP001432062"/>
    </source>
</evidence>
<name>A0ABZ1YUL1_9NOCA</name>
<feature type="region of interest" description="Disordered" evidence="1">
    <location>
        <begin position="58"/>
        <end position="81"/>
    </location>
</feature>
<dbReference type="Proteomes" id="UP001432062">
    <property type="component" value="Chromosome"/>
</dbReference>
<accession>A0ABZ1YUL1</accession>
<keyword evidence="3" id="KW-1185">Reference proteome</keyword>
<gene>
    <name evidence="2" type="ORF">OG563_00160</name>
</gene>
<reference evidence="2" key="1">
    <citation type="submission" date="2022-10" db="EMBL/GenBank/DDBJ databases">
        <title>The complete genomes of actinobacterial strains from the NBC collection.</title>
        <authorList>
            <person name="Joergensen T.S."/>
            <person name="Alvarez Arevalo M."/>
            <person name="Sterndorff E.B."/>
            <person name="Faurdal D."/>
            <person name="Vuksanovic O."/>
            <person name="Mourched A.-S."/>
            <person name="Charusanti P."/>
            <person name="Shaw S."/>
            <person name="Blin K."/>
            <person name="Weber T."/>
        </authorList>
    </citation>
    <scope>NUCLEOTIDE SEQUENCE</scope>
    <source>
        <strain evidence="2">NBC_01482</strain>
    </source>
</reference>
<protein>
    <submittedName>
        <fullName evidence="2">Uncharacterized protein</fullName>
    </submittedName>
</protein>
<dbReference type="EMBL" id="CP109441">
    <property type="protein sequence ID" value="WUV46713.1"/>
    <property type="molecule type" value="Genomic_DNA"/>
</dbReference>
<organism evidence="2 3">
    <name type="scientific">Nocardia vinacea</name>
    <dbReference type="NCBI Taxonomy" id="96468"/>
    <lineage>
        <taxon>Bacteria</taxon>
        <taxon>Bacillati</taxon>
        <taxon>Actinomycetota</taxon>
        <taxon>Actinomycetes</taxon>
        <taxon>Mycobacteriales</taxon>
        <taxon>Nocardiaceae</taxon>
        <taxon>Nocardia</taxon>
    </lineage>
</organism>
<proteinExistence type="predicted"/>